<dbReference type="EC" id="3.6.4.12" evidence="1"/>
<dbReference type="AlphaFoldDB" id="F2HIF8"/>
<reference evidence="3 4" key="1">
    <citation type="journal article" date="2011" name="Genome Biol. Evol.">
        <title>Complete nucleomorph genome sequence of the nonphotosynthetic alga Cryptomonas paramecium reveals a core nucleomorph gene set.</title>
        <authorList>
            <person name="Tanifuji G."/>
            <person name="Onodera N.T."/>
            <person name="Wheeler T.J."/>
            <person name="Dlutek M."/>
            <person name="Donaher N."/>
            <person name="Archibald J.M."/>
        </authorList>
    </citation>
    <scope>NUCLEOTIDE SEQUENCE [LARGE SCALE GENOMIC DNA]</scope>
    <source>
        <strain evidence="3 4">CCAP977/2A</strain>
    </source>
</reference>
<keyword evidence="1" id="KW-0547">Nucleotide-binding</keyword>
<keyword evidence="1" id="KW-0805">Transcription regulation</keyword>
<evidence type="ECO:0000256" key="1">
    <source>
        <dbReference type="RuleBase" id="RU363048"/>
    </source>
</evidence>
<accession>F2HIF8</accession>
<dbReference type="GeneID" id="10447339"/>
<sequence>MRILKNFERKQTVYSDVFYSHIQGIGMKSIFKSNYFFQGLVGQLHVRKSIKMILDINYNFKYENINFMFLNSSSSIKTSLSIGIAMSLRKDLPFIMITGAELSLNEISKIENLTQLSRQAVCIKFYNNDTTIRGKVVDIILNNKINRSYDLFYAKMILKFDKLQFTYNLSRTMYMKIIRKMVKKGDFISVNRKQNSVSKSFFKFENLNEKNKSMYKKMRRQEINEFYISLHELDCLNSDGKHTFSKFFTTNDKENFCEIREKINKILNKWKKYRKIKVIRGIFLLDNINFLDVLLVNYLFKLTESPDSPCVITFAPDIAKKTNKQDVSLASYIPFEFLDKFITIQIAPCSLNEAKNVLFMKIKKEAVEITKQACELLLKIAVECGVKHAVYIIFLTITNSNYNFTKINSCKIRISFLSFIDKEILVKYTEKKNKLI</sequence>
<dbReference type="EMBL" id="CP002174">
    <property type="protein sequence ID" value="AEA39082.1"/>
    <property type="molecule type" value="Genomic_DNA"/>
</dbReference>
<comment type="similarity">
    <text evidence="1">Belongs to the RuvB family.</text>
</comment>
<dbReference type="PANTHER" id="PTHR11093">
    <property type="entry name" value="RUVB-RELATED REPTIN AND PONTIN"/>
    <property type="match status" value="1"/>
</dbReference>
<geneLocation type="nucleomorph" evidence="3"/>
<protein>
    <recommendedName>
        <fullName evidence="1">RuvB-like helicase</fullName>
        <ecNumber evidence="1">3.6.4.12</ecNumber>
    </recommendedName>
</protein>
<dbReference type="Gene3D" id="1.10.8.60">
    <property type="match status" value="1"/>
</dbReference>
<evidence type="ECO:0000259" key="2">
    <source>
        <dbReference type="Pfam" id="PF06068"/>
    </source>
</evidence>
<dbReference type="InterPro" id="IPR010339">
    <property type="entry name" value="TIP49_P-loop"/>
</dbReference>
<dbReference type="Proteomes" id="UP000243423">
    <property type="component" value="Nucleomorph 3"/>
</dbReference>
<keyword evidence="1" id="KW-0347">Helicase</keyword>
<dbReference type="GO" id="GO:0016887">
    <property type="term" value="F:ATP hydrolysis activity"/>
    <property type="evidence" value="ECO:0007669"/>
    <property type="project" value="RHEA"/>
</dbReference>
<dbReference type="Gene3D" id="3.40.50.300">
    <property type="entry name" value="P-loop containing nucleotide triphosphate hydrolases"/>
    <property type="match status" value="2"/>
</dbReference>
<comment type="catalytic activity">
    <reaction evidence="1">
        <text>ATP + H2O = ADP + phosphate + H(+)</text>
        <dbReference type="Rhea" id="RHEA:13065"/>
        <dbReference type="ChEBI" id="CHEBI:15377"/>
        <dbReference type="ChEBI" id="CHEBI:15378"/>
        <dbReference type="ChEBI" id="CHEBI:30616"/>
        <dbReference type="ChEBI" id="CHEBI:43474"/>
        <dbReference type="ChEBI" id="CHEBI:456216"/>
        <dbReference type="EC" id="3.6.4.12"/>
    </reaction>
</comment>
<dbReference type="Pfam" id="PF06068">
    <property type="entry name" value="TIP49"/>
    <property type="match status" value="1"/>
</dbReference>
<evidence type="ECO:0000313" key="4">
    <source>
        <dbReference type="Proteomes" id="UP000243423"/>
    </source>
</evidence>
<organism evidence="3 4">
    <name type="scientific">Cryptomonas paramaecium</name>
    <dbReference type="NCBI Taxonomy" id="2898"/>
    <lineage>
        <taxon>Eukaryota</taxon>
        <taxon>Cryptophyceae</taxon>
        <taxon>Cryptomonadales</taxon>
        <taxon>Cryptomonadaceae</taxon>
        <taxon>Cryptomonas</taxon>
    </lineage>
</organism>
<dbReference type="RefSeq" id="XP_003239980.1">
    <property type="nucleotide sequence ID" value="XM_003239932.1"/>
</dbReference>
<dbReference type="InterPro" id="IPR027238">
    <property type="entry name" value="RuvB-like"/>
</dbReference>
<dbReference type="SUPFAM" id="SSF52540">
    <property type="entry name" value="P-loop containing nucleoside triphosphate hydrolases"/>
    <property type="match status" value="1"/>
</dbReference>
<keyword evidence="3" id="KW-0542">Nucleomorph</keyword>
<keyword evidence="1" id="KW-0804">Transcription</keyword>
<dbReference type="GO" id="GO:0005524">
    <property type="term" value="F:ATP binding"/>
    <property type="evidence" value="ECO:0007669"/>
    <property type="project" value="UniProtKB-KW"/>
</dbReference>
<keyword evidence="1" id="KW-0378">Hydrolase</keyword>
<name>F2HIF8_9CRYP</name>
<feature type="domain" description="TIP49 P-loop" evidence="2">
    <location>
        <begin position="19"/>
        <end position="348"/>
    </location>
</feature>
<gene>
    <name evidence="3" type="ORF">CPARA_3gp424</name>
</gene>
<keyword evidence="1" id="KW-0539">Nucleus</keyword>
<dbReference type="GO" id="GO:0003678">
    <property type="term" value="F:DNA helicase activity"/>
    <property type="evidence" value="ECO:0007669"/>
    <property type="project" value="UniProtKB-EC"/>
</dbReference>
<proteinExistence type="inferred from homology"/>
<evidence type="ECO:0000313" key="3">
    <source>
        <dbReference type="EMBL" id="AEA39082.1"/>
    </source>
</evidence>
<keyword evidence="1" id="KW-0067">ATP-binding</keyword>
<dbReference type="InterPro" id="IPR027417">
    <property type="entry name" value="P-loop_NTPase"/>
</dbReference>